<feature type="chain" id="PRO_5015193347" evidence="1">
    <location>
        <begin position="16"/>
        <end position="39"/>
    </location>
</feature>
<proteinExistence type="predicted"/>
<feature type="signal peptide" evidence="1">
    <location>
        <begin position="1"/>
        <end position="15"/>
    </location>
</feature>
<dbReference type="AlphaFoldDB" id="A0A2P2N410"/>
<evidence type="ECO:0000313" key="2">
    <source>
        <dbReference type="EMBL" id="MBX37232.1"/>
    </source>
</evidence>
<sequence>MVFFLCHWFCHTGTCIYHFILIDSITTVGDKCTILCMLG</sequence>
<accession>A0A2P2N410</accession>
<keyword evidence="1" id="KW-0732">Signal</keyword>
<name>A0A2P2N410_RHIMU</name>
<dbReference type="EMBL" id="GGEC01056748">
    <property type="protein sequence ID" value="MBX37232.1"/>
    <property type="molecule type" value="Transcribed_RNA"/>
</dbReference>
<reference evidence="2" key="1">
    <citation type="submission" date="2018-02" db="EMBL/GenBank/DDBJ databases">
        <title>Rhizophora mucronata_Transcriptome.</title>
        <authorList>
            <person name="Meera S.P."/>
            <person name="Sreeshan A."/>
            <person name="Augustine A."/>
        </authorList>
    </citation>
    <scope>NUCLEOTIDE SEQUENCE</scope>
    <source>
        <tissue evidence="2">Leaf</tissue>
    </source>
</reference>
<protein>
    <submittedName>
        <fullName evidence="2">Uncharacterized protein</fullName>
    </submittedName>
</protein>
<evidence type="ECO:0000256" key="1">
    <source>
        <dbReference type="SAM" id="SignalP"/>
    </source>
</evidence>
<organism evidence="2">
    <name type="scientific">Rhizophora mucronata</name>
    <name type="common">Asiatic mangrove</name>
    <dbReference type="NCBI Taxonomy" id="61149"/>
    <lineage>
        <taxon>Eukaryota</taxon>
        <taxon>Viridiplantae</taxon>
        <taxon>Streptophyta</taxon>
        <taxon>Embryophyta</taxon>
        <taxon>Tracheophyta</taxon>
        <taxon>Spermatophyta</taxon>
        <taxon>Magnoliopsida</taxon>
        <taxon>eudicotyledons</taxon>
        <taxon>Gunneridae</taxon>
        <taxon>Pentapetalae</taxon>
        <taxon>rosids</taxon>
        <taxon>fabids</taxon>
        <taxon>Malpighiales</taxon>
        <taxon>Rhizophoraceae</taxon>
        <taxon>Rhizophora</taxon>
    </lineage>
</organism>